<evidence type="ECO:0000313" key="1">
    <source>
        <dbReference type="EMBL" id="KAF9782718.1"/>
    </source>
</evidence>
<evidence type="ECO:0000313" key="2">
    <source>
        <dbReference type="Proteomes" id="UP000736335"/>
    </source>
</evidence>
<protein>
    <submittedName>
        <fullName evidence="1">Uncharacterized protein</fullName>
    </submittedName>
</protein>
<gene>
    <name evidence="1" type="ORF">BJ322DRAFT_1072189</name>
</gene>
<reference evidence="1" key="1">
    <citation type="journal article" date="2020" name="Nat. Commun.">
        <title>Large-scale genome sequencing of mycorrhizal fungi provides insights into the early evolution of symbiotic traits.</title>
        <authorList>
            <person name="Miyauchi S."/>
            <person name="Kiss E."/>
            <person name="Kuo A."/>
            <person name="Drula E."/>
            <person name="Kohler A."/>
            <person name="Sanchez-Garcia M."/>
            <person name="Morin E."/>
            <person name="Andreopoulos B."/>
            <person name="Barry K.W."/>
            <person name="Bonito G."/>
            <person name="Buee M."/>
            <person name="Carver A."/>
            <person name="Chen C."/>
            <person name="Cichocki N."/>
            <person name="Clum A."/>
            <person name="Culley D."/>
            <person name="Crous P.W."/>
            <person name="Fauchery L."/>
            <person name="Girlanda M."/>
            <person name="Hayes R.D."/>
            <person name="Keri Z."/>
            <person name="LaButti K."/>
            <person name="Lipzen A."/>
            <person name="Lombard V."/>
            <person name="Magnuson J."/>
            <person name="Maillard F."/>
            <person name="Murat C."/>
            <person name="Nolan M."/>
            <person name="Ohm R.A."/>
            <person name="Pangilinan J."/>
            <person name="Pereira M.F."/>
            <person name="Perotto S."/>
            <person name="Peter M."/>
            <person name="Pfister S."/>
            <person name="Riley R."/>
            <person name="Sitrit Y."/>
            <person name="Stielow J.B."/>
            <person name="Szollosi G."/>
            <person name="Zifcakova L."/>
            <person name="Stursova M."/>
            <person name="Spatafora J.W."/>
            <person name="Tedersoo L."/>
            <person name="Vaario L.M."/>
            <person name="Yamada A."/>
            <person name="Yan M."/>
            <person name="Wang P."/>
            <person name="Xu J."/>
            <person name="Bruns T."/>
            <person name="Baldrian P."/>
            <person name="Vilgalys R."/>
            <person name="Dunand C."/>
            <person name="Henrissat B."/>
            <person name="Grigoriev I.V."/>
            <person name="Hibbett D."/>
            <person name="Nagy L.G."/>
            <person name="Martin F.M."/>
        </authorList>
    </citation>
    <scope>NUCLEOTIDE SEQUENCE</scope>
    <source>
        <strain evidence="1">UH-Tt-Lm1</strain>
    </source>
</reference>
<sequence length="403" mass="46391">MDFPLHPEDLIRVDKSAYLAPTFKLVVEHIHNIVLASSRRHHHAVQALEILLTLVGHTSLPLVDASWINDLLKRLAEGEMTDRQFSLFLRLSARRTEEDATVDAELGDFVLIQGFGADPHSLGRTMTSQAPTSDDVLFGKIMKNIRTCVEGADGWRDEAIYGGLIAIRDIRRLDPSLFDDDTLQTFHDAMNHGNPFRVRQAAYDVMLVTQDQWLKSERLRKKLEDLNFFRQMHRVVVEMARPDYQRSFLMMMDVLSEDVHWHLYLREAMETWLRLRHEGQRHALHILDNIGGLLLPRRDGYSASSFDDLLQKLVVDEWTAVPGRQVQDLSADRLRPLVEVTERFKELLFNDTYRKAALSAVQGAMQDLERRSEDGCPGEGVRGMVNDLLAQLRLPPKRRFSYD</sequence>
<comment type="caution">
    <text evidence="1">The sequence shown here is derived from an EMBL/GenBank/DDBJ whole genome shotgun (WGS) entry which is preliminary data.</text>
</comment>
<dbReference type="OrthoDB" id="10693644at2759"/>
<dbReference type="AlphaFoldDB" id="A0A9P6L544"/>
<dbReference type="EMBL" id="WIUZ02000011">
    <property type="protein sequence ID" value="KAF9782718.1"/>
    <property type="molecule type" value="Genomic_DNA"/>
</dbReference>
<reference evidence="1" key="2">
    <citation type="submission" date="2020-11" db="EMBL/GenBank/DDBJ databases">
        <authorList>
            <consortium name="DOE Joint Genome Institute"/>
            <person name="Kuo A."/>
            <person name="Miyauchi S."/>
            <person name="Kiss E."/>
            <person name="Drula E."/>
            <person name="Kohler A."/>
            <person name="Sanchez-Garcia M."/>
            <person name="Andreopoulos B."/>
            <person name="Barry K.W."/>
            <person name="Bonito G."/>
            <person name="Buee M."/>
            <person name="Carver A."/>
            <person name="Chen C."/>
            <person name="Cichocki N."/>
            <person name="Clum A."/>
            <person name="Culley D."/>
            <person name="Crous P.W."/>
            <person name="Fauchery L."/>
            <person name="Girlanda M."/>
            <person name="Hayes R."/>
            <person name="Keri Z."/>
            <person name="Labutti K."/>
            <person name="Lipzen A."/>
            <person name="Lombard V."/>
            <person name="Magnuson J."/>
            <person name="Maillard F."/>
            <person name="Morin E."/>
            <person name="Murat C."/>
            <person name="Nolan M."/>
            <person name="Ohm R."/>
            <person name="Pangilinan J."/>
            <person name="Pereira M."/>
            <person name="Perotto S."/>
            <person name="Peter M."/>
            <person name="Riley R."/>
            <person name="Sitrit Y."/>
            <person name="Stielow B."/>
            <person name="Szollosi G."/>
            <person name="Zifcakova L."/>
            <person name="Stursova M."/>
            <person name="Spatafora J.W."/>
            <person name="Tedersoo L."/>
            <person name="Vaario L.-M."/>
            <person name="Yamada A."/>
            <person name="Yan M."/>
            <person name="Wang P."/>
            <person name="Xu J."/>
            <person name="Bruns T."/>
            <person name="Baldrian P."/>
            <person name="Vilgalys R."/>
            <person name="Henrissat B."/>
            <person name="Grigoriev I.V."/>
            <person name="Hibbett D."/>
            <person name="Nagy L.G."/>
            <person name="Martin F.M."/>
        </authorList>
    </citation>
    <scope>NUCLEOTIDE SEQUENCE</scope>
    <source>
        <strain evidence="1">UH-Tt-Lm1</strain>
    </source>
</reference>
<dbReference type="Proteomes" id="UP000736335">
    <property type="component" value="Unassembled WGS sequence"/>
</dbReference>
<name>A0A9P6L544_9AGAM</name>
<proteinExistence type="predicted"/>
<organism evidence="1 2">
    <name type="scientific">Thelephora terrestris</name>
    <dbReference type="NCBI Taxonomy" id="56493"/>
    <lineage>
        <taxon>Eukaryota</taxon>
        <taxon>Fungi</taxon>
        <taxon>Dikarya</taxon>
        <taxon>Basidiomycota</taxon>
        <taxon>Agaricomycotina</taxon>
        <taxon>Agaricomycetes</taxon>
        <taxon>Thelephorales</taxon>
        <taxon>Thelephoraceae</taxon>
        <taxon>Thelephora</taxon>
    </lineage>
</organism>
<accession>A0A9P6L544</accession>
<keyword evidence="2" id="KW-1185">Reference proteome</keyword>